<dbReference type="AlphaFoldDB" id="A0A2C5XDJ7"/>
<name>A0A2C5XDJ7_9HYPO</name>
<feature type="compositionally biased region" description="Low complexity" evidence="2">
    <location>
        <begin position="49"/>
        <end position="58"/>
    </location>
</feature>
<reference evidence="4 5" key="1">
    <citation type="submission" date="2017-06" db="EMBL/GenBank/DDBJ databases">
        <title>Ant-infecting Ophiocordyceps genomes reveal a high diversity of potential behavioral manipulation genes and a possible major role for enterotoxins.</title>
        <authorList>
            <person name="De Bekker C."/>
            <person name="Evans H.C."/>
            <person name="Brachmann A."/>
            <person name="Hughes D.P."/>
        </authorList>
    </citation>
    <scope>NUCLEOTIDE SEQUENCE [LARGE SCALE GENOMIC DNA]</scope>
    <source>
        <strain evidence="4 5">Map64</strain>
    </source>
</reference>
<proteinExistence type="predicted"/>
<dbReference type="GO" id="GO:0033551">
    <property type="term" value="C:monopolin complex"/>
    <property type="evidence" value="ECO:0007669"/>
    <property type="project" value="InterPro"/>
</dbReference>
<feature type="coiled-coil region" evidence="1">
    <location>
        <begin position="114"/>
        <end position="174"/>
    </location>
</feature>
<evidence type="ECO:0000313" key="5">
    <source>
        <dbReference type="Proteomes" id="UP000226192"/>
    </source>
</evidence>
<dbReference type="InterPro" id="IPR038608">
    <property type="entry name" value="Csm1/Pcs1_C_sf"/>
</dbReference>
<dbReference type="OrthoDB" id="2431049at2759"/>
<keyword evidence="1" id="KW-0175">Coiled coil</keyword>
<gene>
    <name evidence="4" type="ORF">CDD81_4957</name>
</gene>
<dbReference type="GO" id="GO:0034506">
    <property type="term" value="C:chromosome, centromeric core domain"/>
    <property type="evidence" value="ECO:0007669"/>
    <property type="project" value="TreeGrafter"/>
</dbReference>
<dbReference type="GO" id="GO:1990644">
    <property type="term" value="F:microtubule site clamp"/>
    <property type="evidence" value="ECO:0007669"/>
    <property type="project" value="TreeGrafter"/>
</dbReference>
<evidence type="ECO:0000256" key="2">
    <source>
        <dbReference type="SAM" id="MobiDB-lite"/>
    </source>
</evidence>
<feature type="region of interest" description="Disordered" evidence="2">
    <location>
        <begin position="1"/>
        <end position="72"/>
    </location>
</feature>
<dbReference type="CDD" id="cd23787">
    <property type="entry name" value="RWD_CSM1"/>
    <property type="match status" value="1"/>
</dbReference>
<evidence type="ECO:0000256" key="1">
    <source>
        <dbReference type="SAM" id="Coils"/>
    </source>
</evidence>
<organism evidence="4 5">
    <name type="scientific">Ophiocordyceps australis</name>
    <dbReference type="NCBI Taxonomy" id="1399860"/>
    <lineage>
        <taxon>Eukaryota</taxon>
        <taxon>Fungi</taxon>
        <taxon>Dikarya</taxon>
        <taxon>Ascomycota</taxon>
        <taxon>Pezizomycotina</taxon>
        <taxon>Sordariomycetes</taxon>
        <taxon>Hypocreomycetidae</taxon>
        <taxon>Hypocreales</taxon>
        <taxon>Ophiocordycipitaceae</taxon>
        <taxon>Ophiocordyceps</taxon>
    </lineage>
</organism>
<protein>
    <recommendedName>
        <fullName evidence="3">Monopolin complex subunit Csm1/Pcs1 C-terminal domain-containing protein</fullName>
    </recommendedName>
</protein>
<dbReference type="PANTHER" id="PTHR28006:SF1">
    <property type="entry name" value="MONOPOLIN COMPLEX SUBUNIT CSM1"/>
    <property type="match status" value="1"/>
</dbReference>
<dbReference type="PANTHER" id="PTHR28006">
    <property type="entry name" value="MONOPOLIN COMPLEX SUBUNIT CSM1"/>
    <property type="match status" value="1"/>
</dbReference>
<dbReference type="GO" id="GO:0045144">
    <property type="term" value="P:meiotic sister chromatid segregation"/>
    <property type="evidence" value="ECO:0007669"/>
    <property type="project" value="TreeGrafter"/>
</dbReference>
<feature type="compositionally biased region" description="Gly residues" evidence="2">
    <location>
        <begin position="11"/>
        <end position="23"/>
    </location>
</feature>
<dbReference type="STRING" id="1399860.A0A2C5XDJ7"/>
<feature type="domain" description="Monopolin complex subunit Csm1/Pcs1 C-terminal" evidence="3">
    <location>
        <begin position="266"/>
        <end position="350"/>
    </location>
</feature>
<evidence type="ECO:0000259" key="3">
    <source>
        <dbReference type="Pfam" id="PF12539"/>
    </source>
</evidence>
<comment type="caution">
    <text evidence="4">The sequence shown here is derived from an EMBL/GenBank/DDBJ whole genome shotgun (WGS) entry which is preliminary data.</text>
</comment>
<sequence>MSQQLEVDGPGEVGVGRNAGGPGRTLEDKDESNDTIDNVVHGRGRHAADLQTDLLQDDGPVASNIGRRKASKSVKERSEALLAQEEADSPDELSVLNVEVDATDSGVARPETGSASLRRRLGELTRRYDNLNTRHGELRDVGVKAAERNFERFKKQVEESAAVSDKLIAQLKEEVAAQASLASQGEQVQRQFELSRANSSQLQSQIDQLGTALAAARSEVETLSAKLAASRSAAESHAAKLPGSALKPGSTANRIMQSTELLHAAQAKEDLYGDLTGLLVRGLKRDSGEDVFDCIQTGQNGTLHFKLLLQRGDNYEDAQFTYRPQLDEDRDDALIKVLPDYLLEEITFLRSQASKFYSRVTKSLTERIH</sequence>
<dbReference type="Pfam" id="PF12539">
    <property type="entry name" value="Csm1"/>
    <property type="match status" value="1"/>
</dbReference>
<dbReference type="InterPro" id="IPR040349">
    <property type="entry name" value="Csm1/Pcs1"/>
</dbReference>
<dbReference type="Proteomes" id="UP000226192">
    <property type="component" value="Unassembled WGS sequence"/>
</dbReference>
<dbReference type="GO" id="GO:0051315">
    <property type="term" value="P:attachment of mitotic spindle microtubules to kinetochore"/>
    <property type="evidence" value="ECO:0007669"/>
    <property type="project" value="TreeGrafter"/>
</dbReference>
<keyword evidence="5" id="KW-1185">Reference proteome</keyword>
<dbReference type="GO" id="GO:0072686">
    <property type="term" value="C:mitotic spindle"/>
    <property type="evidence" value="ECO:0007669"/>
    <property type="project" value="TreeGrafter"/>
</dbReference>
<dbReference type="Gene3D" id="3.90.1150.80">
    <property type="match status" value="1"/>
</dbReference>
<dbReference type="GO" id="GO:0005730">
    <property type="term" value="C:nucleolus"/>
    <property type="evidence" value="ECO:0007669"/>
    <property type="project" value="TreeGrafter"/>
</dbReference>
<dbReference type="EMBL" id="NJET01000354">
    <property type="protein sequence ID" value="PHH58648.1"/>
    <property type="molecule type" value="Genomic_DNA"/>
</dbReference>
<dbReference type="InterPro" id="IPR020981">
    <property type="entry name" value="Csm1/Pcs1_C"/>
</dbReference>
<accession>A0A2C5XDJ7</accession>
<evidence type="ECO:0000313" key="4">
    <source>
        <dbReference type="EMBL" id="PHH58648.1"/>
    </source>
</evidence>
<dbReference type="FunFam" id="3.90.1150.80:FF:000001">
    <property type="entry name" value="Chromosome segregation protein (Pcs1)"/>
    <property type="match status" value="1"/>
</dbReference>